<dbReference type="AlphaFoldDB" id="A0A2G4RC92"/>
<keyword evidence="2" id="KW-1185">Reference proteome</keyword>
<protein>
    <submittedName>
        <fullName evidence="1">Uncharacterized protein</fullName>
    </submittedName>
</protein>
<comment type="caution">
    <text evidence="1">The sequence shown here is derived from an EMBL/GenBank/DDBJ whole genome shotgun (WGS) entry which is preliminary data.</text>
</comment>
<accession>A0A2G4RC92</accession>
<reference evidence="1 2" key="1">
    <citation type="submission" date="2017-10" db="EMBL/GenBank/DDBJ databases">
        <title>Genomic analysis of the genus Acetobacter.</title>
        <authorList>
            <person name="Kim K.H."/>
            <person name="Chun B.H."/>
            <person name="Son A.R."/>
            <person name="Jeon C.O."/>
        </authorList>
    </citation>
    <scope>NUCLEOTIDE SEQUENCE [LARGE SCALE GENOMIC DNA]</scope>
    <source>
        <strain evidence="1 2">LHT 2458</strain>
    </source>
</reference>
<dbReference type="RefSeq" id="WP_099541166.1">
    <property type="nucleotide sequence ID" value="NZ_PEBQ01000103.1"/>
</dbReference>
<dbReference type="EMBL" id="PEBQ01000103">
    <property type="protein sequence ID" value="PHY94178.1"/>
    <property type="molecule type" value="Genomic_DNA"/>
</dbReference>
<dbReference type="Proteomes" id="UP000228751">
    <property type="component" value="Unassembled WGS sequence"/>
</dbReference>
<evidence type="ECO:0000313" key="1">
    <source>
        <dbReference type="EMBL" id="PHY94178.1"/>
    </source>
</evidence>
<gene>
    <name evidence="1" type="ORF">CSR02_07725</name>
</gene>
<evidence type="ECO:0000313" key="2">
    <source>
        <dbReference type="Proteomes" id="UP000228751"/>
    </source>
</evidence>
<name>A0A2G4RC92_9PROT</name>
<proteinExistence type="predicted"/>
<organism evidence="1 2">
    <name type="scientific">Acetobacter pomorum</name>
    <dbReference type="NCBI Taxonomy" id="65959"/>
    <lineage>
        <taxon>Bacteria</taxon>
        <taxon>Pseudomonadati</taxon>
        <taxon>Pseudomonadota</taxon>
        <taxon>Alphaproteobacteria</taxon>
        <taxon>Acetobacterales</taxon>
        <taxon>Acetobacteraceae</taxon>
        <taxon>Acetobacter</taxon>
    </lineage>
</organism>
<sequence>MPNKETAPVVPATTTNNDIKVRIGSENTPSTITRSLSSLVDDMRADPKTAALAEGVIFNIRHYGHATISPSDDQGPVRYAELTDLPEGWSFEPEKHGRSCLPFASA</sequence>